<sequence length="88" mass="9820">MAKWSIESAVVGEYEATENQELRNPLTLDQDQGETSVEVEPLKSLCEKQTHKKILREGVAAEDTEQKGVLKKSSIVEKKIPKLGEILV</sequence>
<protein>
    <submittedName>
        <fullName evidence="1">Uncharacterized protein</fullName>
    </submittedName>
</protein>
<gene>
    <name evidence="1" type="ORF">TKK_013053</name>
</gene>
<keyword evidence="2" id="KW-1185">Reference proteome</keyword>
<reference evidence="1 2" key="1">
    <citation type="journal article" date="2024" name="bioRxiv">
        <title>A reference genome for Trichogramma kaykai: A tiny desert-dwelling parasitoid wasp with competing sex-ratio distorters.</title>
        <authorList>
            <person name="Culotta J."/>
            <person name="Lindsey A.R."/>
        </authorList>
    </citation>
    <scope>NUCLEOTIDE SEQUENCE [LARGE SCALE GENOMIC DNA]</scope>
    <source>
        <strain evidence="1 2">KSX58</strain>
    </source>
</reference>
<dbReference type="EMBL" id="JBJJXI010000106">
    <property type="protein sequence ID" value="KAL3392220.1"/>
    <property type="molecule type" value="Genomic_DNA"/>
</dbReference>
<comment type="caution">
    <text evidence="1">The sequence shown here is derived from an EMBL/GenBank/DDBJ whole genome shotgun (WGS) entry which is preliminary data.</text>
</comment>
<dbReference type="AlphaFoldDB" id="A0ABD2WHN7"/>
<name>A0ABD2WHN7_9HYME</name>
<evidence type="ECO:0000313" key="2">
    <source>
        <dbReference type="Proteomes" id="UP001627154"/>
    </source>
</evidence>
<dbReference type="Proteomes" id="UP001627154">
    <property type="component" value="Unassembled WGS sequence"/>
</dbReference>
<evidence type="ECO:0000313" key="1">
    <source>
        <dbReference type="EMBL" id="KAL3392220.1"/>
    </source>
</evidence>
<organism evidence="1 2">
    <name type="scientific">Trichogramma kaykai</name>
    <dbReference type="NCBI Taxonomy" id="54128"/>
    <lineage>
        <taxon>Eukaryota</taxon>
        <taxon>Metazoa</taxon>
        <taxon>Ecdysozoa</taxon>
        <taxon>Arthropoda</taxon>
        <taxon>Hexapoda</taxon>
        <taxon>Insecta</taxon>
        <taxon>Pterygota</taxon>
        <taxon>Neoptera</taxon>
        <taxon>Endopterygota</taxon>
        <taxon>Hymenoptera</taxon>
        <taxon>Apocrita</taxon>
        <taxon>Proctotrupomorpha</taxon>
        <taxon>Chalcidoidea</taxon>
        <taxon>Trichogrammatidae</taxon>
        <taxon>Trichogramma</taxon>
    </lineage>
</organism>
<accession>A0ABD2WHN7</accession>
<proteinExistence type="predicted"/>